<accession>A0A1F5S5F4</accession>
<evidence type="ECO:0000313" key="4">
    <source>
        <dbReference type="Proteomes" id="UP000178323"/>
    </source>
</evidence>
<dbReference type="GO" id="GO:0005737">
    <property type="term" value="C:cytoplasm"/>
    <property type="evidence" value="ECO:0007669"/>
    <property type="project" value="UniProtKB-SubCell"/>
</dbReference>
<dbReference type="NCBIfam" id="TIGR00172">
    <property type="entry name" value="maf"/>
    <property type="match status" value="1"/>
</dbReference>
<organism evidence="3 4">
    <name type="scientific">Candidatus Falkowbacteria bacterium RBG_13_39_14</name>
    <dbReference type="NCBI Taxonomy" id="1797985"/>
    <lineage>
        <taxon>Bacteria</taxon>
        <taxon>Candidatus Falkowiibacteriota</taxon>
    </lineage>
</organism>
<evidence type="ECO:0000256" key="1">
    <source>
        <dbReference type="ARBA" id="ARBA00022801"/>
    </source>
</evidence>
<dbReference type="InterPro" id="IPR029001">
    <property type="entry name" value="ITPase-like_fam"/>
</dbReference>
<dbReference type="HAMAP" id="MF_00528">
    <property type="entry name" value="Maf"/>
    <property type="match status" value="1"/>
</dbReference>
<dbReference type="Gene3D" id="3.90.950.10">
    <property type="match status" value="1"/>
</dbReference>
<reference evidence="3 4" key="1">
    <citation type="journal article" date="2016" name="Nat. Commun.">
        <title>Thousands of microbial genomes shed light on interconnected biogeochemical processes in an aquifer system.</title>
        <authorList>
            <person name="Anantharaman K."/>
            <person name="Brown C.T."/>
            <person name="Hug L.A."/>
            <person name="Sharon I."/>
            <person name="Castelle C.J."/>
            <person name="Probst A.J."/>
            <person name="Thomas B.C."/>
            <person name="Singh A."/>
            <person name="Wilkins M.J."/>
            <person name="Karaoz U."/>
            <person name="Brodie E.L."/>
            <person name="Williams K.H."/>
            <person name="Hubbard S.S."/>
            <person name="Banfield J.F."/>
        </authorList>
    </citation>
    <scope>NUCLEOTIDE SEQUENCE [LARGE SCALE GENOMIC DNA]</scope>
</reference>
<dbReference type="AlphaFoldDB" id="A0A1F5S5F4"/>
<feature type="active site" description="Proton acceptor" evidence="2">
    <location>
        <position position="69"/>
    </location>
</feature>
<keyword evidence="1 2" id="KW-0378">Hydrolase</keyword>
<dbReference type="EMBL" id="MFFS01000047">
    <property type="protein sequence ID" value="OGF21938.1"/>
    <property type="molecule type" value="Genomic_DNA"/>
</dbReference>
<dbReference type="Pfam" id="PF02545">
    <property type="entry name" value="Maf"/>
    <property type="match status" value="1"/>
</dbReference>
<dbReference type="PIRSF" id="PIRSF006305">
    <property type="entry name" value="Maf"/>
    <property type="match status" value="1"/>
</dbReference>
<keyword evidence="2" id="KW-0546">Nucleotide metabolism</keyword>
<dbReference type="GO" id="GO:0009117">
    <property type="term" value="P:nucleotide metabolic process"/>
    <property type="evidence" value="ECO:0007669"/>
    <property type="project" value="UniProtKB-KW"/>
</dbReference>
<dbReference type="EC" id="3.6.1.9" evidence="2"/>
<comment type="cofactor">
    <cofactor evidence="2">
        <name>a divalent metal cation</name>
        <dbReference type="ChEBI" id="CHEBI:60240"/>
    </cofactor>
</comment>
<dbReference type="STRING" id="1797985.A2Y83_05200"/>
<comment type="similarity">
    <text evidence="2">Belongs to the Maf family.</text>
</comment>
<dbReference type="GO" id="GO:0047429">
    <property type="term" value="F:nucleoside triphosphate diphosphatase activity"/>
    <property type="evidence" value="ECO:0007669"/>
    <property type="project" value="UniProtKB-EC"/>
</dbReference>
<dbReference type="SUPFAM" id="SSF52972">
    <property type="entry name" value="ITPase-like"/>
    <property type="match status" value="1"/>
</dbReference>
<proteinExistence type="inferred from homology"/>
<protein>
    <recommendedName>
        <fullName evidence="2">Nucleoside triphosphate pyrophosphatase</fullName>
        <ecNumber evidence="2">3.6.1.9</ecNumber>
    </recommendedName>
    <alternativeName>
        <fullName evidence="2">Nucleotide pyrophosphatase</fullName>
        <shortName evidence="2">Nucleotide PPase</shortName>
    </alternativeName>
</protein>
<dbReference type="InterPro" id="IPR003697">
    <property type="entry name" value="Maf-like"/>
</dbReference>
<comment type="subcellular location">
    <subcellularLocation>
        <location evidence="2">Cytoplasm</location>
    </subcellularLocation>
</comment>
<evidence type="ECO:0000313" key="3">
    <source>
        <dbReference type="EMBL" id="OGF21938.1"/>
    </source>
</evidence>
<keyword evidence="2" id="KW-0963">Cytoplasm</keyword>
<gene>
    <name evidence="3" type="ORF">A2Y83_05200</name>
</gene>
<comment type="caution">
    <text evidence="3">The sequence shown here is derived from an EMBL/GenBank/DDBJ whole genome shotgun (WGS) entry which is preliminary data.</text>
</comment>
<comment type="caution">
    <text evidence="2">Lacks conserved residue(s) required for the propagation of feature annotation.</text>
</comment>
<comment type="catalytic activity">
    <reaction evidence="2">
        <text>a ribonucleoside 5'-triphosphate + H2O = a ribonucleoside 5'-phosphate + diphosphate + H(+)</text>
        <dbReference type="Rhea" id="RHEA:23996"/>
        <dbReference type="ChEBI" id="CHEBI:15377"/>
        <dbReference type="ChEBI" id="CHEBI:15378"/>
        <dbReference type="ChEBI" id="CHEBI:33019"/>
        <dbReference type="ChEBI" id="CHEBI:58043"/>
        <dbReference type="ChEBI" id="CHEBI:61557"/>
        <dbReference type="EC" id="3.6.1.9"/>
    </reaction>
</comment>
<dbReference type="PANTHER" id="PTHR43213:SF4">
    <property type="entry name" value="7-METHYL-GTP PYROPHOSPHATASE"/>
    <property type="match status" value="1"/>
</dbReference>
<comment type="catalytic activity">
    <reaction evidence="2">
        <text>a 2'-deoxyribonucleoside 5'-triphosphate + H2O = a 2'-deoxyribonucleoside 5'-phosphate + diphosphate + H(+)</text>
        <dbReference type="Rhea" id="RHEA:44644"/>
        <dbReference type="ChEBI" id="CHEBI:15377"/>
        <dbReference type="ChEBI" id="CHEBI:15378"/>
        <dbReference type="ChEBI" id="CHEBI:33019"/>
        <dbReference type="ChEBI" id="CHEBI:61560"/>
        <dbReference type="ChEBI" id="CHEBI:65317"/>
        <dbReference type="EC" id="3.6.1.9"/>
    </reaction>
</comment>
<sequence>MKIILGSQSNGRKRILAEMGFEFECMPADIDEKSIRDDNAEDLTLKLANAKADAILPRMKEKAILITSDQVVRWNNEIREKPENEGEAREFLKTLADYPVETVTAVVVVNTKTGERRSGVDIAKVYFKEISDKDVDKLIAEGKIFSWASAFCIDDPIIKKYVEKIEGERESIIGLPKKMSLELMAEIRN</sequence>
<dbReference type="Proteomes" id="UP000178323">
    <property type="component" value="Unassembled WGS sequence"/>
</dbReference>
<comment type="function">
    <text evidence="2">Nucleoside triphosphate pyrophosphatase. May have a dual role in cell division arrest and in preventing the incorporation of modified nucleotides into cellular nucleic acids.</text>
</comment>
<evidence type="ECO:0000256" key="2">
    <source>
        <dbReference type="HAMAP-Rule" id="MF_00528"/>
    </source>
</evidence>
<dbReference type="PANTHER" id="PTHR43213">
    <property type="entry name" value="BIFUNCTIONAL DTTP/UTP PYROPHOSPHATASE/METHYLTRANSFERASE PROTEIN-RELATED"/>
    <property type="match status" value="1"/>
</dbReference>
<name>A0A1F5S5F4_9BACT</name>